<dbReference type="InterPro" id="IPR002164">
    <property type="entry name" value="NAP_family"/>
</dbReference>
<dbReference type="Gene3D" id="3.30.1120.90">
    <property type="entry name" value="Nucleosome assembly protein"/>
    <property type="match status" value="1"/>
</dbReference>
<name>Q15J14_MESAU</name>
<dbReference type="EMBL" id="DQ267928">
    <property type="protein sequence ID" value="ABB89734.1"/>
    <property type="molecule type" value="Genomic_DNA"/>
</dbReference>
<evidence type="ECO:0000256" key="1">
    <source>
        <dbReference type="ARBA" id="ARBA00009947"/>
    </source>
</evidence>
<dbReference type="AlphaFoldDB" id="Q15J14"/>
<sequence>MACPKEGREGVFPQELLELALLECDLEGGESQVHTPEKRPGSPVGDSQPVKPLVVVSGTVQTCVPPEEALPQPHTWEEGNKAAMGKIKVAEMEVRNEGKKENEDEHKKEDKHDVGPVLGKDLQQACHSKDQSGITRRPESVRQPAKHRSKMEELELLQLELTFVNARCSRAFARIRAKVVKMRKAHLERRKNIIQAIPGFWSKAMINHPQILPIITNQDEDLLRYMLSLEVVEANNGLRMCRMIFFFSNNPYFWNEIITKDYEFTITGYKESDSSVIVWIGQTEHGYANCIQDPTRLSFFNWLCTRNYPGSNRIAEIIMDELWPNPLCYYPKEDQS</sequence>
<dbReference type="Pfam" id="PF00956">
    <property type="entry name" value="NAP"/>
    <property type="match status" value="1"/>
</dbReference>
<feature type="region of interest" description="Disordered" evidence="3">
    <location>
        <begin position="28"/>
        <end position="49"/>
    </location>
</feature>
<reference evidence="4" key="1">
    <citation type="journal article" date="2006" name="Genomics">
        <title>Tspy is nonfunctional in the Mongolian gerbil but functional in the Syrian hamster.</title>
        <authorList>
            <person name="Karwacki V."/>
            <person name="Kovac J."/>
            <person name="Mauceri G."/>
            <person name="Backhaus A."/>
            <person name="Fohse L."/>
            <person name="Schmidtke J."/>
            <person name="Schubert S."/>
        </authorList>
    </citation>
    <scope>NUCLEOTIDE SEQUENCE</scope>
</reference>
<proteinExistence type="inferred from homology"/>
<dbReference type="InterPro" id="IPR037231">
    <property type="entry name" value="NAP-like_sf"/>
</dbReference>
<organism evidence="4">
    <name type="scientific">Mesocricetus auratus</name>
    <name type="common">Golden hamster</name>
    <dbReference type="NCBI Taxonomy" id="10036"/>
    <lineage>
        <taxon>Eukaryota</taxon>
        <taxon>Metazoa</taxon>
        <taxon>Chordata</taxon>
        <taxon>Craniata</taxon>
        <taxon>Vertebrata</taxon>
        <taxon>Euteleostomi</taxon>
        <taxon>Mammalia</taxon>
        <taxon>Eutheria</taxon>
        <taxon>Euarchontoglires</taxon>
        <taxon>Glires</taxon>
        <taxon>Rodentia</taxon>
        <taxon>Myomorpha</taxon>
        <taxon>Muroidea</taxon>
        <taxon>Cricetidae</taxon>
        <taxon>Cricetinae</taxon>
        <taxon>Mesocricetus</taxon>
    </lineage>
</organism>
<dbReference type="SUPFAM" id="SSF143113">
    <property type="entry name" value="NAP-like"/>
    <property type="match status" value="1"/>
</dbReference>
<accession>Q15J14</accession>
<evidence type="ECO:0000256" key="2">
    <source>
        <dbReference type="RuleBase" id="RU003876"/>
    </source>
</evidence>
<dbReference type="Gene3D" id="1.20.5.1500">
    <property type="match status" value="1"/>
</dbReference>
<dbReference type="GO" id="GO:0006334">
    <property type="term" value="P:nucleosome assembly"/>
    <property type="evidence" value="ECO:0007669"/>
    <property type="project" value="InterPro"/>
</dbReference>
<feature type="compositionally biased region" description="Basic and acidic residues" evidence="3">
    <location>
        <begin position="95"/>
        <end position="114"/>
    </location>
</feature>
<evidence type="ECO:0000313" key="4">
    <source>
        <dbReference type="EMBL" id="ABB89734.1"/>
    </source>
</evidence>
<comment type="similarity">
    <text evidence="1 2">Belongs to the nucleosome assembly protein (NAP) family.</text>
</comment>
<evidence type="ECO:0000256" key="3">
    <source>
        <dbReference type="SAM" id="MobiDB-lite"/>
    </source>
</evidence>
<dbReference type="GO" id="GO:0005634">
    <property type="term" value="C:nucleus"/>
    <property type="evidence" value="ECO:0007669"/>
    <property type="project" value="InterPro"/>
</dbReference>
<feature type="region of interest" description="Disordered" evidence="3">
    <location>
        <begin position="95"/>
        <end position="147"/>
    </location>
</feature>
<dbReference type="PANTHER" id="PTHR11875">
    <property type="entry name" value="TESTIS-SPECIFIC Y-ENCODED PROTEIN"/>
    <property type="match status" value="1"/>
</dbReference>
<protein>
    <submittedName>
        <fullName evidence="4">Tspy</fullName>
    </submittedName>
</protein>